<protein>
    <recommendedName>
        <fullName evidence="2">Tc3 transposase DNA binding domain-containing protein</fullName>
    </recommendedName>
</protein>
<feature type="domain" description="Tc3 transposase DNA binding" evidence="2">
    <location>
        <begin position="3"/>
        <end position="50"/>
    </location>
</feature>
<evidence type="ECO:0000256" key="1">
    <source>
        <dbReference type="SAM" id="MobiDB-lite"/>
    </source>
</evidence>
<dbReference type="EMBL" id="KI913120">
    <property type="protein sequence ID" value="ETV83430.1"/>
    <property type="molecule type" value="Genomic_DNA"/>
</dbReference>
<dbReference type="SUPFAM" id="SSF46689">
    <property type="entry name" value="Homeodomain-like"/>
    <property type="match status" value="1"/>
</dbReference>
<dbReference type="InterPro" id="IPR009057">
    <property type="entry name" value="Homeodomain-like_sf"/>
</dbReference>
<dbReference type="OrthoDB" id="25402at2759"/>
<dbReference type="VEuPathDB" id="FungiDB:H257_04157"/>
<dbReference type="InterPro" id="IPR025898">
    <property type="entry name" value="Tc3_transposase_DNA-bd_dom"/>
</dbReference>
<name>W4GUL8_APHAT</name>
<organism evidence="3">
    <name type="scientific">Aphanomyces astaci</name>
    <name type="common">Crayfish plague agent</name>
    <dbReference type="NCBI Taxonomy" id="112090"/>
    <lineage>
        <taxon>Eukaryota</taxon>
        <taxon>Sar</taxon>
        <taxon>Stramenopiles</taxon>
        <taxon>Oomycota</taxon>
        <taxon>Saprolegniomycetes</taxon>
        <taxon>Saprolegniales</taxon>
        <taxon>Verrucalvaceae</taxon>
        <taxon>Aphanomyces</taxon>
    </lineage>
</organism>
<dbReference type="PANTHER" id="PTHR23022">
    <property type="entry name" value="TRANSPOSABLE ELEMENT-RELATED"/>
    <property type="match status" value="1"/>
</dbReference>
<sequence length="422" mass="46712">MPRGEQFTEEERGMMLALRSHDMSYPATSRELGRSQSAVYNFLKDPTSYGKRYKPMKCDKVVGAEARQLFRYASTTGLSARACKTDLQLDASLRTIQRRLNENERFEYAKRLHTPCLTQAHKSYRMEYAERHLAANTDWDPIIWSDEKKFNLMSVMVWGAFSLAGRSELAFLSGKQNALAYLNTLQNYLFPFAHEHYGPCKMALRSTKMSPFFDHPVYSPDLNPIENLWGRMAQVVYANGRQFRDVGSLVAAIQSTWDDIPQPLLTSLVKSMPKRCVDVLKAKASTLETECPARVARVVGVSSPVTLSTTVSCVLVGQRGVAVGVEQGCQPSAHLLQPLPTGFGRSWTACPIPVNCSVPRIIDQLTRTQATTTTTTATPEPSSTSVAPATTSKLTITLTPDTTAPASAMCSAMMGCWVNDQT</sequence>
<dbReference type="Gene3D" id="3.30.420.10">
    <property type="entry name" value="Ribonuclease H-like superfamily/Ribonuclease H"/>
    <property type="match status" value="1"/>
</dbReference>
<dbReference type="Gene3D" id="1.10.10.60">
    <property type="entry name" value="Homeodomain-like"/>
    <property type="match status" value="1"/>
</dbReference>
<dbReference type="InterPro" id="IPR036397">
    <property type="entry name" value="RNaseH_sf"/>
</dbReference>
<proteinExistence type="predicted"/>
<evidence type="ECO:0000259" key="2">
    <source>
        <dbReference type="Pfam" id="PF11427"/>
    </source>
</evidence>
<dbReference type="RefSeq" id="XP_009826860.1">
    <property type="nucleotide sequence ID" value="XM_009828558.1"/>
</dbReference>
<reference evidence="3" key="1">
    <citation type="submission" date="2013-12" db="EMBL/GenBank/DDBJ databases">
        <title>The Genome Sequence of Aphanomyces astaci APO3.</title>
        <authorList>
            <consortium name="The Broad Institute Genomics Platform"/>
            <person name="Russ C."/>
            <person name="Tyler B."/>
            <person name="van West P."/>
            <person name="Dieguez-Uribeondo J."/>
            <person name="Young S.K."/>
            <person name="Zeng Q."/>
            <person name="Gargeya S."/>
            <person name="Fitzgerald M."/>
            <person name="Abouelleil A."/>
            <person name="Alvarado L."/>
            <person name="Chapman S.B."/>
            <person name="Gainer-Dewar J."/>
            <person name="Goldberg J."/>
            <person name="Griggs A."/>
            <person name="Gujja S."/>
            <person name="Hansen M."/>
            <person name="Howarth C."/>
            <person name="Imamovic A."/>
            <person name="Ireland A."/>
            <person name="Larimer J."/>
            <person name="McCowan C."/>
            <person name="Murphy C."/>
            <person name="Pearson M."/>
            <person name="Poon T.W."/>
            <person name="Priest M."/>
            <person name="Roberts A."/>
            <person name="Saif S."/>
            <person name="Shea T."/>
            <person name="Sykes S."/>
            <person name="Wortman J."/>
            <person name="Nusbaum C."/>
            <person name="Birren B."/>
        </authorList>
    </citation>
    <scope>NUCLEOTIDE SEQUENCE [LARGE SCALE GENOMIC DNA]</scope>
    <source>
        <strain evidence="3">APO3</strain>
    </source>
</reference>
<dbReference type="PANTHER" id="PTHR23022:SF129">
    <property type="entry name" value="TRANSPOSABLE ELEMENT TC3 TRANSPOSASE"/>
    <property type="match status" value="1"/>
</dbReference>
<dbReference type="AlphaFoldDB" id="W4GUL8"/>
<dbReference type="GeneID" id="20806153"/>
<accession>W4GUL8</accession>
<feature type="region of interest" description="Disordered" evidence="1">
    <location>
        <begin position="370"/>
        <end position="391"/>
    </location>
</feature>
<dbReference type="InterPro" id="IPR052338">
    <property type="entry name" value="Transposase_5"/>
</dbReference>
<dbReference type="GO" id="GO:0003677">
    <property type="term" value="F:DNA binding"/>
    <property type="evidence" value="ECO:0007669"/>
    <property type="project" value="InterPro"/>
</dbReference>
<gene>
    <name evidence="3" type="ORF">H257_04157</name>
</gene>
<dbReference type="Pfam" id="PF11427">
    <property type="entry name" value="HTH_Tnp_Tc3_1"/>
    <property type="match status" value="1"/>
</dbReference>
<evidence type="ECO:0000313" key="3">
    <source>
        <dbReference type="EMBL" id="ETV83430.1"/>
    </source>
</evidence>